<dbReference type="GO" id="GO:0006099">
    <property type="term" value="P:tricarboxylic acid cycle"/>
    <property type="evidence" value="ECO:0007669"/>
    <property type="project" value="UniProtKB-UniPathway"/>
</dbReference>
<keyword evidence="6" id="KW-1185">Reference proteome</keyword>
<dbReference type="GO" id="GO:0036440">
    <property type="term" value="F:citrate synthase activity"/>
    <property type="evidence" value="ECO:0007669"/>
    <property type="project" value="UniProtKB-EC"/>
</dbReference>
<dbReference type="Gene3D" id="1.10.580.10">
    <property type="entry name" value="Citrate Synthase, domain 1"/>
    <property type="match status" value="1"/>
</dbReference>
<dbReference type="Pfam" id="PF00285">
    <property type="entry name" value="Citrate_synt"/>
    <property type="match status" value="1"/>
</dbReference>
<dbReference type="InterPro" id="IPR016142">
    <property type="entry name" value="Citrate_synth-like_lrg_a-sub"/>
</dbReference>
<dbReference type="EC" id="2.3.3.16" evidence="3"/>
<evidence type="ECO:0000256" key="4">
    <source>
        <dbReference type="ARBA" id="ARBA00022679"/>
    </source>
</evidence>
<dbReference type="Gene3D" id="1.10.230.10">
    <property type="entry name" value="Cytochrome P450-Terp, domain 2"/>
    <property type="match status" value="1"/>
</dbReference>
<comment type="similarity">
    <text evidence="2">Belongs to the citrate synthase family.</text>
</comment>
<dbReference type="OrthoDB" id="9800864at2"/>
<dbReference type="InterPro" id="IPR036969">
    <property type="entry name" value="Citrate_synthase_sf"/>
</dbReference>
<dbReference type="Proteomes" id="UP000029692">
    <property type="component" value="Unassembled WGS sequence"/>
</dbReference>
<protein>
    <recommendedName>
        <fullName evidence="3">citrate synthase (unknown stereospecificity)</fullName>
        <ecNumber evidence="3">2.3.3.16</ecNumber>
    </recommendedName>
</protein>
<dbReference type="PANTHER" id="PTHR11739:SF4">
    <property type="entry name" value="CITRATE SYNTHASE, PEROXISOMAL"/>
    <property type="match status" value="1"/>
</dbReference>
<keyword evidence="4 5" id="KW-0808">Transferase</keyword>
<dbReference type="GO" id="GO:0005975">
    <property type="term" value="P:carbohydrate metabolic process"/>
    <property type="evidence" value="ECO:0007669"/>
    <property type="project" value="TreeGrafter"/>
</dbReference>
<evidence type="ECO:0000313" key="6">
    <source>
        <dbReference type="Proteomes" id="UP000029692"/>
    </source>
</evidence>
<dbReference type="InterPro" id="IPR002020">
    <property type="entry name" value="Citrate_synthase"/>
</dbReference>
<accession>A0A098R4J6</accession>
<dbReference type="AlphaFoldDB" id="A0A098R4J6"/>
<organism evidence="5 6">
    <name type="scientific">Spirochaeta lutea</name>
    <dbReference type="NCBI Taxonomy" id="1480694"/>
    <lineage>
        <taxon>Bacteria</taxon>
        <taxon>Pseudomonadati</taxon>
        <taxon>Spirochaetota</taxon>
        <taxon>Spirochaetia</taxon>
        <taxon>Spirochaetales</taxon>
        <taxon>Spirochaetaceae</taxon>
        <taxon>Spirochaeta</taxon>
    </lineage>
</organism>
<dbReference type="STRING" id="1480694.DC28_00095"/>
<dbReference type="PRINTS" id="PR00143">
    <property type="entry name" value="CITRTSNTHASE"/>
</dbReference>
<evidence type="ECO:0000256" key="1">
    <source>
        <dbReference type="ARBA" id="ARBA00004751"/>
    </source>
</evidence>
<name>A0A098R4J6_9SPIO</name>
<evidence type="ECO:0000256" key="2">
    <source>
        <dbReference type="ARBA" id="ARBA00010566"/>
    </source>
</evidence>
<comment type="pathway">
    <text evidence="1">Carbohydrate metabolism; tricarboxylic acid cycle; isocitrate from oxaloacetate: step 1/2.</text>
</comment>
<sequence length="450" mass="50642">MDENTFLDEHAAYAGSLRVITPESYSRYGVKRGLRNDDGTGVLVGLTEIGDVHGYILDEGEKTAVEGRLRYRGIDVKDIVSGFQQDNRFGYEETVYLLLFGTLPTQQQLSDFIELLGEKRSMPTGYWEDIIMRSPSTDIMNKLGRAVLGAYSYDQNPEDYSIKNILRQCIELIARFPALVAYSYQSKRRFFDNESLHVHSPDPRLSTAENFLQMIRPDQHFTKLEAEVLDLALVLHAEHGGGNNSAFTVHVVSSAYTDTYSAISAAVGSLKGLRHGGANNRVMGMMHNLQEKISSWDDSDAIASHLRLLLEGREYDNSGLIYGMGHAIYTLSDPRAILLKAKAEELAQAKGGKLLEEFELYKRVEILTPEVFRRVKKSDKVVAPNVDFYSGFVYKMLNIPPELYTPIFALSRIAGWAAHRMEELSIGSRIYRPAYKNVLGGQAYSRLNDR</sequence>
<dbReference type="NCBIfam" id="NF010635">
    <property type="entry name" value="PRK14032.1"/>
    <property type="match status" value="1"/>
</dbReference>
<proteinExistence type="inferred from homology"/>
<dbReference type="EMBL" id="JNUP01000003">
    <property type="protein sequence ID" value="KGE73682.1"/>
    <property type="molecule type" value="Genomic_DNA"/>
</dbReference>
<evidence type="ECO:0000313" key="5">
    <source>
        <dbReference type="EMBL" id="KGE73682.1"/>
    </source>
</evidence>
<gene>
    <name evidence="5" type="ORF">DC28_00095</name>
</gene>
<dbReference type="UniPathway" id="UPA00223"/>
<dbReference type="PANTHER" id="PTHR11739">
    <property type="entry name" value="CITRATE SYNTHASE"/>
    <property type="match status" value="1"/>
</dbReference>
<keyword evidence="5" id="KW-0012">Acyltransferase</keyword>
<dbReference type="eggNOG" id="COG0372">
    <property type="taxonomic scope" value="Bacteria"/>
</dbReference>
<dbReference type="SUPFAM" id="SSF48256">
    <property type="entry name" value="Citrate synthase"/>
    <property type="match status" value="1"/>
</dbReference>
<comment type="caution">
    <text evidence="5">The sequence shown here is derived from an EMBL/GenBank/DDBJ whole genome shotgun (WGS) entry which is preliminary data.</text>
</comment>
<evidence type="ECO:0000256" key="3">
    <source>
        <dbReference type="ARBA" id="ARBA00012972"/>
    </source>
</evidence>
<dbReference type="InterPro" id="IPR016143">
    <property type="entry name" value="Citrate_synth-like_sm_a-sub"/>
</dbReference>
<dbReference type="RefSeq" id="WP_037544579.1">
    <property type="nucleotide sequence ID" value="NZ_JNUP01000003.1"/>
</dbReference>
<reference evidence="5 6" key="1">
    <citation type="submission" date="2014-05" db="EMBL/GenBank/DDBJ databases">
        <title>De novo Genome Sequence of Spirocheata sp.</title>
        <authorList>
            <person name="Shivani Y."/>
            <person name="Subhash Y."/>
            <person name="Tushar L."/>
            <person name="Sasikala C."/>
            <person name="Ramana C.V."/>
        </authorList>
    </citation>
    <scope>NUCLEOTIDE SEQUENCE [LARGE SCALE GENOMIC DNA]</scope>
    <source>
        <strain evidence="5 6">JC230</strain>
    </source>
</reference>
<dbReference type="GO" id="GO:0005829">
    <property type="term" value="C:cytosol"/>
    <property type="evidence" value="ECO:0007669"/>
    <property type="project" value="TreeGrafter"/>
</dbReference>